<dbReference type="GO" id="GO:0005886">
    <property type="term" value="C:plasma membrane"/>
    <property type="evidence" value="ECO:0007669"/>
    <property type="project" value="TreeGrafter"/>
</dbReference>
<dbReference type="OrthoDB" id="9792271at2"/>
<keyword evidence="3" id="KW-1185">Reference proteome</keyword>
<dbReference type="KEGG" id="emar:D1013_07270"/>
<feature type="transmembrane region" description="Helical" evidence="1">
    <location>
        <begin position="292"/>
        <end position="313"/>
    </location>
</feature>
<accession>A0A3G2L4R2</accession>
<dbReference type="PANTHER" id="PTHR18640:SF5">
    <property type="entry name" value="SODIUM_BILE ACID COTRANSPORTER 7"/>
    <property type="match status" value="1"/>
</dbReference>
<dbReference type="PANTHER" id="PTHR18640">
    <property type="entry name" value="SOLUTE CARRIER FAMILY 10 MEMBER 7"/>
    <property type="match status" value="1"/>
</dbReference>
<dbReference type="Proteomes" id="UP000276309">
    <property type="component" value="Chromosome"/>
</dbReference>
<keyword evidence="1" id="KW-1133">Transmembrane helix</keyword>
<dbReference type="InterPro" id="IPR016833">
    <property type="entry name" value="Put_Na-Bile_cotransptr"/>
</dbReference>
<feature type="transmembrane region" description="Helical" evidence="1">
    <location>
        <begin position="225"/>
        <end position="248"/>
    </location>
</feature>
<dbReference type="Gene3D" id="1.20.1530.20">
    <property type="match status" value="1"/>
</dbReference>
<feature type="transmembrane region" description="Helical" evidence="1">
    <location>
        <begin position="98"/>
        <end position="122"/>
    </location>
</feature>
<feature type="transmembrane region" description="Helical" evidence="1">
    <location>
        <begin position="7"/>
        <end position="26"/>
    </location>
</feature>
<dbReference type="InterPro" id="IPR038770">
    <property type="entry name" value="Na+/solute_symporter_sf"/>
</dbReference>
<feature type="transmembrane region" description="Helical" evidence="1">
    <location>
        <begin position="164"/>
        <end position="182"/>
    </location>
</feature>
<protein>
    <submittedName>
        <fullName evidence="2">Bile acid:sodium symporter</fullName>
    </submittedName>
</protein>
<reference evidence="2 3" key="1">
    <citation type="submission" date="2018-08" db="EMBL/GenBank/DDBJ databases">
        <title>The reduced genetic potential of extracellular carbohydrate catabolism in Euzebyella marina RN62, a Flavobacteriia bacterium isolated from the hadal water.</title>
        <authorList>
            <person name="Xue C."/>
        </authorList>
    </citation>
    <scope>NUCLEOTIDE SEQUENCE [LARGE SCALE GENOMIC DNA]</scope>
    <source>
        <strain evidence="2 3">RN62</strain>
    </source>
</reference>
<dbReference type="EMBL" id="CP032050">
    <property type="protein sequence ID" value="AYN67176.1"/>
    <property type="molecule type" value="Genomic_DNA"/>
</dbReference>
<feature type="transmembrane region" description="Helical" evidence="1">
    <location>
        <begin position="129"/>
        <end position="152"/>
    </location>
</feature>
<name>A0A3G2L4R2_9FLAO</name>
<dbReference type="PIRSF" id="PIRSF026166">
    <property type="entry name" value="UCP026166"/>
    <property type="match status" value="1"/>
</dbReference>
<evidence type="ECO:0000256" key="1">
    <source>
        <dbReference type="SAM" id="Phobius"/>
    </source>
</evidence>
<evidence type="ECO:0000313" key="3">
    <source>
        <dbReference type="Proteomes" id="UP000276309"/>
    </source>
</evidence>
<sequence length="326" mass="36347">MKIRIDYFVVGIFIVILLAYLFPTLVSEENVFLLNKISAIGISLIFFFYGLKLSPAKLKSGLGNFKLHLLIQGATFLLFPLLILPFKLLITTEEQETFWLAFFFLAALPSTVSSSVVMVSLAKGNIPAAIFNASISGIIGILVTPLWMGLFIDNSELNFDLTDIYTNLIVQVLLPVFLGMALQRFLGAIVQKNSNRLATFDKAVILLIIYKSYVKSFNDGLFNGVSLFDLLLLLVGVSVLFTIIYLLIRQISKILRFSMEDRITAQFCGTKKSLVHGTVFSKILFGNMAIQGVILLPLMVFHILQMIIISAIASRYKDRPVEANRG</sequence>
<dbReference type="Pfam" id="PF13593">
    <property type="entry name" value="SBF_like"/>
    <property type="match status" value="1"/>
</dbReference>
<feature type="transmembrane region" description="Helical" evidence="1">
    <location>
        <begin position="32"/>
        <end position="53"/>
    </location>
</feature>
<organism evidence="2 3">
    <name type="scientific">Euzebyella marina</name>
    <dbReference type="NCBI Taxonomy" id="1761453"/>
    <lineage>
        <taxon>Bacteria</taxon>
        <taxon>Pseudomonadati</taxon>
        <taxon>Bacteroidota</taxon>
        <taxon>Flavobacteriia</taxon>
        <taxon>Flavobacteriales</taxon>
        <taxon>Flavobacteriaceae</taxon>
        <taxon>Euzebyella</taxon>
    </lineage>
</organism>
<gene>
    <name evidence="2" type="ORF">D1013_07270</name>
</gene>
<dbReference type="RefSeq" id="WP_121848225.1">
    <property type="nucleotide sequence ID" value="NZ_CP032050.1"/>
</dbReference>
<dbReference type="AlphaFoldDB" id="A0A3G2L4R2"/>
<evidence type="ECO:0000313" key="2">
    <source>
        <dbReference type="EMBL" id="AYN67176.1"/>
    </source>
</evidence>
<proteinExistence type="predicted"/>
<keyword evidence="1" id="KW-0812">Transmembrane</keyword>
<keyword evidence="1" id="KW-0472">Membrane</keyword>
<feature type="transmembrane region" description="Helical" evidence="1">
    <location>
        <begin position="65"/>
        <end position="86"/>
    </location>
</feature>